<gene>
    <name evidence="1" type="ORF">SAMN02745136_05661</name>
</gene>
<reference evidence="1 2" key="1">
    <citation type="submission" date="2016-11" db="EMBL/GenBank/DDBJ databases">
        <authorList>
            <person name="Jaros S."/>
            <person name="Januszkiewicz K."/>
            <person name="Wedrychowicz H."/>
        </authorList>
    </citation>
    <scope>NUCLEOTIDE SEQUENCE [LARGE SCALE GENOMIC DNA]</scope>
    <source>
        <strain evidence="1 2">DSM 15929</strain>
    </source>
</reference>
<accession>A0A1M7DDD1</accession>
<evidence type="ECO:0000313" key="1">
    <source>
        <dbReference type="EMBL" id="SHL77219.1"/>
    </source>
</evidence>
<dbReference type="Proteomes" id="UP000184386">
    <property type="component" value="Unassembled WGS sequence"/>
</dbReference>
<protein>
    <submittedName>
        <fullName evidence="1">Uncharacterized protein</fullName>
    </submittedName>
</protein>
<keyword evidence="2" id="KW-1185">Reference proteome</keyword>
<proteinExistence type="predicted"/>
<dbReference type="STRING" id="1121322.SAMN02745136_05661"/>
<dbReference type="EMBL" id="FRAC01000053">
    <property type="protein sequence ID" value="SHL77219.1"/>
    <property type="molecule type" value="Genomic_DNA"/>
</dbReference>
<sequence>MSNEELVQLIKQGTDPAGNMEQLNIQNKGMIFTVVKKYHYACQADYNSRERYSA</sequence>
<evidence type="ECO:0000313" key="2">
    <source>
        <dbReference type="Proteomes" id="UP000184386"/>
    </source>
</evidence>
<dbReference type="RefSeq" id="WP_170866781.1">
    <property type="nucleotide sequence ID" value="NZ_FRAC01000053.1"/>
</dbReference>
<dbReference type="AlphaFoldDB" id="A0A1M7DDD1"/>
<name>A0A1M7DDD1_9FIRM</name>
<organism evidence="1 2">
    <name type="scientific">Anaerocolumna jejuensis DSM 15929</name>
    <dbReference type="NCBI Taxonomy" id="1121322"/>
    <lineage>
        <taxon>Bacteria</taxon>
        <taxon>Bacillati</taxon>
        <taxon>Bacillota</taxon>
        <taxon>Clostridia</taxon>
        <taxon>Lachnospirales</taxon>
        <taxon>Lachnospiraceae</taxon>
        <taxon>Anaerocolumna</taxon>
    </lineage>
</organism>